<keyword evidence="3" id="KW-1003">Cell membrane</keyword>
<feature type="transmembrane region" description="Helical" evidence="7">
    <location>
        <begin position="174"/>
        <end position="195"/>
    </location>
</feature>
<comment type="similarity">
    <text evidence="2">Belongs to the CpsC/CapA family.</text>
</comment>
<dbReference type="InterPro" id="IPR003856">
    <property type="entry name" value="LPS_length_determ_N"/>
</dbReference>
<protein>
    <submittedName>
        <fullName evidence="10">Wzz/FepE/Etk N-terminal domain-containing protein</fullName>
    </submittedName>
</protein>
<dbReference type="RefSeq" id="WP_306074586.1">
    <property type="nucleotide sequence ID" value="NZ_JAROBZ020000002.1"/>
</dbReference>
<dbReference type="InterPro" id="IPR050445">
    <property type="entry name" value="Bact_polysacc_biosynth/exp"/>
</dbReference>
<evidence type="ECO:0000256" key="2">
    <source>
        <dbReference type="ARBA" id="ARBA00006683"/>
    </source>
</evidence>
<name>A0ABV4YYY7_9BACI</name>
<organism evidence="10 11">
    <name type="scientific">Neobacillus driksii</name>
    <dbReference type="NCBI Taxonomy" id="3035913"/>
    <lineage>
        <taxon>Bacteria</taxon>
        <taxon>Bacillati</taxon>
        <taxon>Bacillota</taxon>
        <taxon>Bacilli</taxon>
        <taxon>Bacillales</taxon>
        <taxon>Bacillaceae</taxon>
        <taxon>Neobacillus</taxon>
    </lineage>
</organism>
<feature type="transmembrane region" description="Helical" evidence="7">
    <location>
        <begin position="18"/>
        <end position="40"/>
    </location>
</feature>
<dbReference type="InterPro" id="IPR032807">
    <property type="entry name" value="GNVR"/>
</dbReference>
<dbReference type="Pfam" id="PF13807">
    <property type="entry name" value="GNVR"/>
    <property type="match status" value="1"/>
</dbReference>
<evidence type="ECO:0000259" key="8">
    <source>
        <dbReference type="Pfam" id="PF02706"/>
    </source>
</evidence>
<evidence type="ECO:0000256" key="7">
    <source>
        <dbReference type="SAM" id="Phobius"/>
    </source>
</evidence>
<evidence type="ECO:0000256" key="3">
    <source>
        <dbReference type="ARBA" id="ARBA00022475"/>
    </source>
</evidence>
<keyword evidence="6 7" id="KW-0472">Membrane</keyword>
<dbReference type="Proteomes" id="UP001241748">
    <property type="component" value="Unassembled WGS sequence"/>
</dbReference>
<keyword evidence="4 7" id="KW-0812">Transmembrane</keyword>
<evidence type="ECO:0000256" key="6">
    <source>
        <dbReference type="ARBA" id="ARBA00023136"/>
    </source>
</evidence>
<evidence type="ECO:0000313" key="10">
    <source>
        <dbReference type="EMBL" id="MFB3170030.1"/>
    </source>
</evidence>
<evidence type="ECO:0000256" key="5">
    <source>
        <dbReference type="ARBA" id="ARBA00022989"/>
    </source>
</evidence>
<evidence type="ECO:0000256" key="1">
    <source>
        <dbReference type="ARBA" id="ARBA00004651"/>
    </source>
</evidence>
<feature type="domain" description="Polysaccharide chain length determinant N-terminal" evidence="8">
    <location>
        <begin position="3"/>
        <end position="94"/>
    </location>
</feature>
<sequence>MEETISLKELLETLKKRLVMIILITMTAGLVSGIVSYFFLTPIYQASTQILVNQAKSDQAVYNYNEVQTNLQLINTYNVIIKSPAILDKVSDELKLDMTAAELNEKVTVGSEKDSQVVNISVQDADAALAASIANKTADVFQTEIVKIMNVDNVSVLAKATVLENQSPIKPQPLLNVAIAIVVGLMAGVGLAFLLEYFDNTVKNEQDIEKILGLPILGVIATIDNQKMDELKKRKAVGGRSSGRGETIGI</sequence>
<dbReference type="PANTHER" id="PTHR32309">
    <property type="entry name" value="TYROSINE-PROTEIN KINASE"/>
    <property type="match status" value="1"/>
</dbReference>
<evidence type="ECO:0000256" key="4">
    <source>
        <dbReference type="ARBA" id="ARBA00022692"/>
    </source>
</evidence>
<gene>
    <name evidence="10" type="ORF">P5G62_023265</name>
</gene>
<dbReference type="EMBL" id="JAROBZ020000002">
    <property type="protein sequence ID" value="MFB3170030.1"/>
    <property type="molecule type" value="Genomic_DNA"/>
</dbReference>
<proteinExistence type="inferred from homology"/>
<comment type="subcellular location">
    <subcellularLocation>
        <location evidence="1">Cell membrane</location>
        <topology evidence="1">Multi-pass membrane protein</topology>
    </subcellularLocation>
</comment>
<comment type="caution">
    <text evidence="10">The sequence shown here is derived from an EMBL/GenBank/DDBJ whole genome shotgun (WGS) entry which is preliminary data.</text>
</comment>
<dbReference type="PANTHER" id="PTHR32309:SF13">
    <property type="entry name" value="FERRIC ENTEROBACTIN TRANSPORT PROTEIN FEPE"/>
    <property type="match status" value="1"/>
</dbReference>
<reference evidence="10 11" key="1">
    <citation type="submission" date="2024-05" db="EMBL/GenBank/DDBJ databases">
        <authorList>
            <person name="Venkateswaran K."/>
        </authorList>
    </citation>
    <scope>NUCLEOTIDE SEQUENCE [LARGE SCALE GENOMIC DNA]</scope>
    <source>
        <strain evidence="10 11">179-C4-2-HS</strain>
    </source>
</reference>
<keyword evidence="5 7" id="KW-1133">Transmembrane helix</keyword>
<keyword evidence="11" id="KW-1185">Reference proteome</keyword>
<accession>A0ABV4YYY7</accession>
<dbReference type="Pfam" id="PF02706">
    <property type="entry name" value="Wzz"/>
    <property type="match status" value="1"/>
</dbReference>
<feature type="domain" description="Tyrosine-protein kinase G-rich" evidence="9">
    <location>
        <begin position="142"/>
        <end position="194"/>
    </location>
</feature>
<evidence type="ECO:0000313" key="11">
    <source>
        <dbReference type="Proteomes" id="UP001241748"/>
    </source>
</evidence>
<evidence type="ECO:0000259" key="9">
    <source>
        <dbReference type="Pfam" id="PF13807"/>
    </source>
</evidence>